<keyword evidence="2" id="KW-0805">Transcription regulation</keyword>
<evidence type="ECO:0000256" key="2">
    <source>
        <dbReference type="ARBA" id="ARBA00023015"/>
    </source>
</evidence>
<evidence type="ECO:0000313" key="7">
    <source>
        <dbReference type="EMBL" id="RKS87953.1"/>
    </source>
</evidence>
<proteinExistence type="inferred from homology"/>
<evidence type="ECO:0000259" key="5">
    <source>
        <dbReference type="PROSITE" id="PS50931"/>
    </source>
</evidence>
<reference evidence="7 9" key="2">
    <citation type="submission" date="2018-10" db="EMBL/GenBank/DDBJ databases">
        <title>Genomic Encyclopedia of Type Strains, Phase IV (KMG-IV): sequencing the most valuable type-strain genomes for metagenomic binning, comparative biology and taxonomic classification.</title>
        <authorList>
            <person name="Goeker M."/>
        </authorList>
    </citation>
    <scope>NUCLEOTIDE SEQUENCE [LARGE SCALE GENOMIC DNA]</scope>
    <source>
        <strain evidence="7 9">DSM 19791</strain>
    </source>
</reference>
<accession>A0AAD1D8V5</accession>
<evidence type="ECO:0000256" key="4">
    <source>
        <dbReference type="ARBA" id="ARBA00023163"/>
    </source>
</evidence>
<dbReference type="AlphaFoldDB" id="A0AAD1D8V5"/>
<dbReference type="EMBL" id="RBWX01000009">
    <property type="protein sequence ID" value="RKS87953.1"/>
    <property type="molecule type" value="Genomic_DNA"/>
</dbReference>
<dbReference type="CDD" id="cd08411">
    <property type="entry name" value="PBP2_OxyR"/>
    <property type="match status" value="1"/>
</dbReference>
<dbReference type="RefSeq" id="WP_121051804.1">
    <property type="nucleotide sequence ID" value="NZ_AP018711.1"/>
</dbReference>
<evidence type="ECO:0000313" key="8">
    <source>
        <dbReference type="Proteomes" id="UP000275727"/>
    </source>
</evidence>
<dbReference type="FunFam" id="1.10.10.10:FF:000001">
    <property type="entry name" value="LysR family transcriptional regulator"/>
    <property type="match status" value="1"/>
</dbReference>
<sequence length="300" mass="33137">MTFLPTLKQLQYLAALHEHQHFGRAADACFVTQSTLSSGIRELETLLDAALVERTRRVVRFTPLGEKIARKAILVLREAEDLAALAQAEARPLTGEIRMGVIPTIAPFFLPKALPRLRASWPDLKLYLREETSASVCDALGRGQVDCVLLALPFPCGDVASVKLFRDYFHIAAHKDDIHGAGKVIHPQDIDTDRLLLLEDGHCLKEHALAACGRPEYRAETSVVGTSLHTLIQMVDNRLGTTLVPDMALKAGILNGTDVETRPIDGEKPFREIALVWRKSSPREEEFRLLAQALIDAASV</sequence>
<dbReference type="Proteomes" id="UP000275727">
    <property type="component" value="Chromosome"/>
</dbReference>
<keyword evidence="4" id="KW-0804">Transcription</keyword>
<dbReference type="KEGG" id="smic:SmB9_34220"/>
<dbReference type="InterPro" id="IPR036388">
    <property type="entry name" value="WH-like_DNA-bd_sf"/>
</dbReference>
<dbReference type="PROSITE" id="PS50931">
    <property type="entry name" value="HTH_LYSR"/>
    <property type="match status" value="1"/>
</dbReference>
<dbReference type="Proteomes" id="UP000276029">
    <property type="component" value="Unassembled WGS sequence"/>
</dbReference>
<dbReference type="EMBL" id="AP018711">
    <property type="protein sequence ID" value="BBE35764.1"/>
    <property type="molecule type" value="Genomic_DNA"/>
</dbReference>
<feature type="domain" description="HTH lysR-type" evidence="5">
    <location>
        <begin position="5"/>
        <end position="62"/>
    </location>
</feature>
<dbReference type="GO" id="GO:0032993">
    <property type="term" value="C:protein-DNA complex"/>
    <property type="evidence" value="ECO:0007669"/>
    <property type="project" value="TreeGrafter"/>
</dbReference>
<dbReference type="PANTHER" id="PTHR30346:SF10">
    <property type="entry name" value="TRANSCRIPTIONAL REGULATOR OF OXIDATIVE STRESS OXYR"/>
    <property type="match status" value="1"/>
</dbReference>
<dbReference type="Gene3D" id="3.40.190.10">
    <property type="entry name" value="Periplasmic binding protein-like II"/>
    <property type="match status" value="2"/>
</dbReference>
<dbReference type="GO" id="GO:0003700">
    <property type="term" value="F:DNA-binding transcription factor activity"/>
    <property type="evidence" value="ECO:0007669"/>
    <property type="project" value="InterPro"/>
</dbReference>
<organism evidence="6 8">
    <name type="scientific">Sphingosinicella microcystinivorans</name>
    <dbReference type="NCBI Taxonomy" id="335406"/>
    <lineage>
        <taxon>Bacteria</taxon>
        <taxon>Pseudomonadati</taxon>
        <taxon>Pseudomonadota</taxon>
        <taxon>Alphaproteobacteria</taxon>
        <taxon>Sphingomonadales</taxon>
        <taxon>Sphingosinicellaceae</taxon>
        <taxon>Sphingosinicella</taxon>
    </lineage>
</organism>
<dbReference type="Pfam" id="PF00126">
    <property type="entry name" value="HTH_1"/>
    <property type="match status" value="1"/>
</dbReference>
<dbReference type="SUPFAM" id="SSF53850">
    <property type="entry name" value="Periplasmic binding protein-like II"/>
    <property type="match status" value="1"/>
</dbReference>
<reference evidence="6 8" key="1">
    <citation type="submission" date="2018-06" db="EMBL/GenBank/DDBJ databases">
        <title>Complete Genome Sequence of the Microcystin-Degrading Bacterium Sphingosinicella microcystinivorans Strain B-9.</title>
        <authorList>
            <person name="Jin H."/>
            <person name="Nishizawa T."/>
            <person name="Guo Y."/>
            <person name="Nishizawa A."/>
            <person name="Park H."/>
            <person name="Kato H."/>
            <person name="Tsuji K."/>
            <person name="Harada K."/>
        </authorList>
    </citation>
    <scope>NUCLEOTIDE SEQUENCE [LARGE SCALE GENOMIC DNA]</scope>
    <source>
        <strain evidence="6 8">B9</strain>
    </source>
</reference>
<name>A0AAD1D8V5_SPHMI</name>
<dbReference type="InterPro" id="IPR000847">
    <property type="entry name" value="LysR_HTH_N"/>
</dbReference>
<dbReference type="SUPFAM" id="SSF46785">
    <property type="entry name" value="Winged helix' DNA-binding domain"/>
    <property type="match status" value="1"/>
</dbReference>
<dbReference type="Gene3D" id="1.10.10.10">
    <property type="entry name" value="Winged helix-like DNA-binding domain superfamily/Winged helix DNA-binding domain"/>
    <property type="match status" value="1"/>
</dbReference>
<comment type="similarity">
    <text evidence="1">Belongs to the LysR transcriptional regulatory family.</text>
</comment>
<dbReference type="GO" id="GO:0003677">
    <property type="term" value="F:DNA binding"/>
    <property type="evidence" value="ECO:0007669"/>
    <property type="project" value="UniProtKB-KW"/>
</dbReference>
<dbReference type="PANTHER" id="PTHR30346">
    <property type="entry name" value="TRANSCRIPTIONAL DUAL REGULATOR HCAR-RELATED"/>
    <property type="match status" value="1"/>
</dbReference>
<dbReference type="Pfam" id="PF03466">
    <property type="entry name" value="LysR_substrate"/>
    <property type="match status" value="1"/>
</dbReference>
<evidence type="ECO:0000313" key="9">
    <source>
        <dbReference type="Proteomes" id="UP000276029"/>
    </source>
</evidence>
<dbReference type="InterPro" id="IPR036390">
    <property type="entry name" value="WH_DNA-bd_sf"/>
</dbReference>
<evidence type="ECO:0000256" key="1">
    <source>
        <dbReference type="ARBA" id="ARBA00009437"/>
    </source>
</evidence>
<keyword evidence="3" id="KW-0238">DNA-binding</keyword>
<gene>
    <name evidence="7" type="ORF">DFR51_2599</name>
    <name evidence="6" type="ORF">SmB9_34220</name>
</gene>
<dbReference type="InterPro" id="IPR005119">
    <property type="entry name" value="LysR_subst-bd"/>
</dbReference>
<evidence type="ECO:0000256" key="3">
    <source>
        <dbReference type="ARBA" id="ARBA00023125"/>
    </source>
</evidence>
<evidence type="ECO:0000313" key="6">
    <source>
        <dbReference type="EMBL" id="BBE35764.1"/>
    </source>
</evidence>
<protein>
    <submittedName>
        <fullName evidence="6 7">Transcriptional regulator</fullName>
    </submittedName>
</protein>
<keyword evidence="9" id="KW-1185">Reference proteome</keyword>